<name>R9A3U7_9LEPT</name>
<keyword evidence="1" id="KW-0812">Transmembrane</keyword>
<feature type="transmembrane region" description="Helical" evidence="1">
    <location>
        <begin position="242"/>
        <end position="259"/>
    </location>
</feature>
<feature type="transmembrane region" description="Helical" evidence="1">
    <location>
        <begin position="316"/>
        <end position="334"/>
    </location>
</feature>
<feature type="transmembrane region" description="Helical" evidence="1">
    <location>
        <begin position="81"/>
        <end position="106"/>
    </location>
</feature>
<dbReference type="EMBL" id="AOGZ02000014">
    <property type="protein sequence ID" value="EOQ96689.1"/>
    <property type="molecule type" value="Genomic_DNA"/>
</dbReference>
<keyword evidence="3" id="KW-1185">Reference proteome</keyword>
<evidence type="ECO:0000313" key="3">
    <source>
        <dbReference type="Proteomes" id="UP000013984"/>
    </source>
</evidence>
<organism evidence="2 3">
    <name type="scientific">Leptospira wolbachii serovar Codice str. CDC</name>
    <dbReference type="NCBI Taxonomy" id="1218599"/>
    <lineage>
        <taxon>Bacteria</taxon>
        <taxon>Pseudomonadati</taxon>
        <taxon>Spirochaetota</taxon>
        <taxon>Spirochaetia</taxon>
        <taxon>Leptospirales</taxon>
        <taxon>Leptospiraceae</taxon>
        <taxon>Leptospira</taxon>
    </lineage>
</organism>
<feature type="transmembrane region" description="Helical" evidence="1">
    <location>
        <begin position="195"/>
        <end position="213"/>
    </location>
</feature>
<feature type="transmembrane region" description="Helical" evidence="1">
    <location>
        <begin position="266"/>
        <end position="282"/>
    </location>
</feature>
<feature type="transmembrane region" description="Helical" evidence="1">
    <location>
        <begin position="159"/>
        <end position="183"/>
    </location>
</feature>
<dbReference type="RefSeq" id="WP_015682022.1">
    <property type="nucleotide sequence ID" value="NZ_AOGZ02000014.1"/>
</dbReference>
<evidence type="ECO:0000313" key="2">
    <source>
        <dbReference type="EMBL" id="EOQ96689.1"/>
    </source>
</evidence>
<dbReference type="InterPro" id="IPR018650">
    <property type="entry name" value="STSV1_Orf64"/>
</dbReference>
<sequence>MKRIPHHLPSLLLWMLVFYFLSERSIFRYQHIGAGVDIGLFENLFYNLIHNAKAVTSIGIDGNLHHYFADHINWYIYPLSLLYGLFSFAETLLIFQAFVLSIPILILPLYKKDTLHQWIYPLLYGLFLPIYWIQIFDFHPEVIWIPLFFLFDYFWKQKSPYWIVFFILSLFAKEECALVWIVFSLLEWKSQKKESLWIGTVSFLYFLFCIFLLSELRSPTPNNQIPAHWERYQSPIAALQNLYLFPYLFLFLNLPFLFIQFKNKRILCLVPYLLYSLLSSYEVNKTPFTHHSFIAIPIIIISFLEVMDQFPKKYKLLFGEIILLVSTTLFFWFGPFSKSFSYKKEYMNPGISTKDITTLRSLVPGKSVVSNLPQYLSNRSEVQLFLPNKEYSADYFVFYQFQNQLPPAALPKEYKWEREIENHIQVYRREEN</sequence>
<reference evidence="2" key="1">
    <citation type="submission" date="2013-04" db="EMBL/GenBank/DDBJ databases">
        <authorList>
            <person name="Harkins D.M."/>
            <person name="Durkin A.S."/>
            <person name="Brinkac L.M."/>
            <person name="Haft D.H."/>
            <person name="Selengut J.D."/>
            <person name="Sanka R."/>
            <person name="DePew J."/>
            <person name="Purushe J."/>
            <person name="Galloway R.L."/>
            <person name="Vinetz J.M."/>
            <person name="Sutton G.G."/>
            <person name="Nierman W.C."/>
            <person name="Fouts D.E."/>
        </authorList>
    </citation>
    <scope>NUCLEOTIDE SEQUENCE [LARGE SCALE GENOMIC DNA]</scope>
    <source>
        <strain evidence="2">CDC</strain>
    </source>
</reference>
<dbReference type="Pfam" id="PF09852">
    <property type="entry name" value="DUF2079"/>
    <property type="match status" value="1"/>
</dbReference>
<dbReference type="OrthoDB" id="345570at2"/>
<keyword evidence="1" id="KW-1133">Transmembrane helix</keyword>
<proteinExistence type="predicted"/>
<keyword evidence="1" id="KW-0472">Membrane</keyword>
<gene>
    <name evidence="2" type="ORF">LEP1GSC195_2955</name>
</gene>
<feature type="transmembrane region" description="Helical" evidence="1">
    <location>
        <begin position="288"/>
        <end position="304"/>
    </location>
</feature>
<protein>
    <submittedName>
        <fullName evidence="2">Membrane protein, PF09852 family</fullName>
    </submittedName>
</protein>
<accession>R9A3U7</accession>
<feature type="transmembrane region" description="Helical" evidence="1">
    <location>
        <begin position="118"/>
        <end position="139"/>
    </location>
</feature>
<dbReference type="Proteomes" id="UP000013984">
    <property type="component" value="Unassembled WGS sequence"/>
</dbReference>
<evidence type="ECO:0000256" key="1">
    <source>
        <dbReference type="SAM" id="Phobius"/>
    </source>
</evidence>
<comment type="caution">
    <text evidence="2">The sequence shown here is derived from an EMBL/GenBank/DDBJ whole genome shotgun (WGS) entry which is preliminary data.</text>
</comment>
<dbReference type="STRING" id="1218599.LEP1GSC195_2955"/>
<dbReference type="AlphaFoldDB" id="R9A3U7"/>